<dbReference type="SUPFAM" id="SSF52540">
    <property type="entry name" value="P-loop containing nucleoside triphosphate hydrolases"/>
    <property type="match status" value="1"/>
</dbReference>
<proteinExistence type="predicted"/>
<dbReference type="RefSeq" id="WP_194450914.1">
    <property type="nucleotide sequence ID" value="NZ_CP063849.1"/>
</dbReference>
<feature type="domain" description="TGS" evidence="6">
    <location>
        <begin position="273"/>
        <end position="356"/>
    </location>
</feature>
<dbReference type="SUPFAM" id="SSF81271">
    <property type="entry name" value="TGS-like"/>
    <property type="match status" value="1"/>
</dbReference>
<evidence type="ECO:0000256" key="1">
    <source>
        <dbReference type="ARBA" id="ARBA00001946"/>
    </source>
</evidence>
<comment type="cofactor">
    <cofactor evidence="1">
        <name>Mg(2+)</name>
        <dbReference type="ChEBI" id="CHEBI:18420"/>
    </cofactor>
</comment>
<dbReference type="PROSITE" id="PS51880">
    <property type="entry name" value="TGS"/>
    <property type="match status" value="1"/>
</dbReference>
<keyword evidence="2" id="KW-0479">Metal-binding</keyword>
<dbReference type="InterPro" id="IPR023192">
    <property type="entry name" value="TGS-like_dom_sf"/>
</dbReference>
<dbReference type="Gene3D" id="1.10.150.300">
    <property type="entry name" value="TGS-like domain"/>
    <property type="match status" value="1"/>
</dbReference>
<dbReference type="GO" id="GO:0005525">
    <property type="term" value="F:GTP binding"/>
    <property type="evidence" value="ECO:0007669"/>
    <property type="project" value="InterPro"/>
</dbReference>
<sequence length="357" mass="39772">MKTAILGLPMTGKTSLFTILTGVHEATRVGTMEARVGMTKVPDQRIDALAKIFLPPKITYATIEFLDFPAISKEALRDPSYLASLRVVDAIAHVVRVFEDDTVPHEKGNVDPRRDIEDLDMELILSDLVVVEKRLERLEKERKKIRDQSLDREFELLEIAKGKLEAGEPLRAWELEPADEKLLRGFQFLSQKPILLVMNLGEADAATLPEKEASLREQLLSGKANAELCAVCGKIEAELSELSPEEAAEYMTSYGLPGSSLGRLINVMYRLLGLMSFLTAGETEVRAWTIPINSTAVKAAGAIHSDFEKKFIRAEVVNWQTLVDQNGYGGLREKGQLRLEGKEYIVKDGDVLVIRHS</sequence>
<dbReference type="PIRSF" id="PIRSF006641">
    <property type="entry name" value="CHP00092"/>
    <property type="match status" value="1"/>
</dbReference>
<dbReference type="InterPro" id="IPR004095">
    <property type="entry name" value="TGS"/>
</dbReference>
<keyword evidence="3" id="KW-0547">Nucleotide-binding</keyword>
<evidence type="ECO:0000256" key="3">
    <source>
        <dbReference type="ARBA" id="ARBA00022741"/>
    </source>
</evidence>
<dbReference type="InterPro" id="IPR012676">
    <property type="entry name" value="TGS-like"/>
</dbReference>
<dbReference type="AlphaFoldDB" id="A0A7S7NSY5"/>
<protein>
    <submittedName>
        <fullName evidence="7">Redox-regulated ATPase YchF</fullName>
    </submittedName>
</protein>
<dbReference type="FunFam" id="1.10.150.300:FF:000001">
    <property type="entry name" value="Ribosome-binding ATPase YchF"/>
    <property type="match status" value="1"/>
</dbReference>
<dbReference type="PANTHER" id="PTHR23305:SF18">
    <property type="entry name" value="OBG-TYPE G DOMAIN-CONTAINING PROTEIN"/>
    <property type="match status" value="1"/>
</dbReference>
<organism evidence="7 8">
    <name type="scientific">Paludibaculum fermentans</name>
    <dbReference type="NCBI Taxonomy" id="1473598"/>
    <lineage>
        <taxon>Bacteria</taxon>
        <taxon>Pseudomonadati</taxon>
        <taxon>Acidobacteriota</taxon>
        <taxon>Terriglobia</taxon>
        <taxon>Bryobacterales</taxon>
        <taxon>Bryobacteraceae</taxon>
        <taxon>Paludibaculum</taxon>
    </lineage>
</organism>
<evidence type="ECO:0000256" key="5">
    <source>
        <dbReference type="SAM" id="Coils"/>
    </source>
</evidence>
<evidence type="ECO:0000259" key="6">
    <source>
        <dbReference type="PROSITE" id="PS51880"/>
    </source>
</evidence>
<dbReference type="EMBL" id="CP063849">
    <property type="protein sequence ID" value="QOY89252.1"/>
    <property type="molecule type" value="Genomic_DNA"/>
</dbReference>
<dbReference type="InterPro" id="IPR006073">
    <property type="entry name" value="GTP-bd"/>
</dbReference>
<dbReference type="InterPro" id="IPR013029">
    <property type="entry name" value="YchF_C"/>
</dbReference>
<dbReference type="GO" id="GO:0046872">
    <property type="term" value="F:metal ion binding"/>
    <property type="evidence" value="ECO:0007669"/>
    <property type="project" value="UniProtKB-KW"/>
</dbReference>
<dbReference type="NCBIfam" id="TIGR00092">
    <property type="entry name" value="redox-regulated ATPase YchF"/>
    <property type="match status" value="1"/>
</dbReference>
<feature type="coiled-coil region" evidence="5">
    <location>
        <begin position="121"/>
        <end position="148"/>
    </location>
</feature>
<dbReference type="GO" id="GO:0005524">
    <property type="term" value="F:ATP binding"/>
    <property type="evidence" value="ECO:0007669"/>
    <property type="project" value="UniProtKB-KW"/>
</dbReference>
<dbReference type="FunFam" id="3.10.20.30:FF:000001">
    <property type="entry name" value="Ribosome-binding ATPase YchF"/>
    <property type="match status" value="1"/>
</dbReference>
<evidence type="ECO:0000313" key="8">
    <source>
        <dbReference type="Proteomes" id="UP000593892"/>
    </source>
</evidence>
<name>A0A7S7NSY5_PALFE</name>
<dbReference type="Gene3D" id="3.10.20.30">
    <property type="match status" value="1"/>
</dbReference>
<evidence type="ECO:0000256" key="4">
    <source>
        <dbReference type="ARBA" id="ARBA00022840"/>
    </source>
</evidence>
<gene>
    <name evidence="7" type="primary">ychF</name>
    <name evidence="7" type="ORF">IRI77_04660</name>
</gene>
<keyword evidence="8" id="KW-1185">Reference proteome</keyword>
<evidence type="ECO:0000256" key="2">
    <source>
        <dbReference type="ARBA" id="ARBA00022723"/>
    </source>
</evidence>
<dbReference type="InterPro" id="IPR027417">
    <property type="entry name" value="P-loop_NTPase"/>
</dbReference>
<accession>A0A7S7NSY5</accession>
<dbReference type="GO" id="GO:0016887">
    <property type="term" value="F:ATP hydrolysis activity"/>
    <property type="evidence" value="ECO:0007669"/>
    <property type="project" value="InterPro"/>
</dbReference>
<dbReference type="InterPro" id="IPR012675">
    <property type="entry name" value="Beta-grasp_dom_sf"/>
</dbReference>
<reference evidence="7 8" key="1">
    <citation type="submission" date="2020-10" db="EMBL/GenBank/DDBJ databases">
        <title>Complete genome sequence of Paludibaculum fermentans P105T, a facultatively anaerobic acidobacterium capable of dissimilatory Fe(III) reduction.</title>
        <authorList>
            <person name="Dedysh S.N."/>
            <person name="Beletsky A.V."/>
            <person name="Kulichevskaya I.S."/>
            <person name="Mardanov A.V."/>
            <person name="Ravin N.V."/>
        </authorList>
    </citation>
    <scope>NUCLEOTIDE SEQUENCE [LARGE SCALE GENOMIC DNA]</scope>
    <source>
        <strain evidence="7 8">P105</strain>
    </source>
</reference>
<dbReference type="KEGG" id="pfer:IRI77_04660"/>
<dbReference type="PRINTS" id="PR00326">
    <property type="entry name" value="GTP1OBG"/>
</dbReference>
<dbReference type="PANTHER" id="PTHR23305">
    <property type="entry name" value="OBG GTPASE FAMILY"/>
    <property type="match status" value="1"/>
</dbReference>
<keyword evidence="4" id="KW-0067">ATP-binding</keyword>
<evidence type="ECO:0000313" key="7">
    <source>
        <dbReference type="EMBL" id="QOY89252.1"/>
    </source>
</evidence>
<dbReference type="Pfam" id="PF06071">
    <property type="entry name" value="YchF-GTPase_C"/>
    <property type="match status" value="1"/>
</dbReference>
<dbReference type="GO" id="GO:0005737">
    <property type="term" value="C:cytoplasm"/>
    <property type="evidence" value="ECO:0007669"/>
    <property type="project" value="TreeGrafter"/>
</dbReference>
<keyword evidence="5" id="KW-0175">Coiled coil</keyword>
<dbReference type="Proteomes" id="UP000593892">
    <property type="component" value="Chromosome"/>
</dbReference>
<dbReference type="Gene3D" id="3.40.50.300">
    <property type="entry name" value="P-loop containing nucleotide triphosphate hydrolases"/>
    <property type="match status" value="1"/>
</dbReference>
<dbReference type="InterPro" id="IPR004396">
    <property type="entry name" value="ATPase_YchF/OLA1"/>
</dbReference>